<evidence type="ECO:0000256" key="2">
    <source>
        <dbReference type="ARBA" id="ARBA00023002"/>
    </source>
</evidence>
<comment type="catalytic activity">
    <reaction evidence="3">
        <text>[thioredoxin]-dithiol + NADP(+) = [thioredoxin]-disulfide + NADPH + H(+)</text>
        <dbReference type="Rhea" id="RHEA:20345"/>
        <dbReference type="Rhea" id="RHEA-COMP:10698"/>
        <dbReference type="Rhea" id="RHEA-COMP:10700"/>
        <dbReference type="ChEBI" id="CHEBI:15378"/>
        <dbReference type="ChEBI" id="CHEBI:29950"/>
        <dbReference type="ChEBI" id="CHEBI:50058"/>
        <dbReference type="ChEBI" id="CHEBI:57783"/>
        <dbReference type="ChEBI" id="CHEBI:58349"/>
        <dbReference type="EC" id="1.8.1.9"/>
    </reaction>
</comment>
<organism evidence="5 6">
    <name type="scientific">Streptomyces chumphonensis</name>
    <dbReference type="NCBI Taxonomy" id="1214925"/>
    <lineage>
        <taxon>Bacteria</taxon>
        <taxon>Bacillati</taxon>
        <taxon>Actinomycetota</taxon>
        <taxon>Actinomycetes</taxon>
        <taxon>Kitasatosporales</taxon>
        <taxon>Streptomycetaceae</taxon>
        <taxon>Streptomyces</taxon>
    </lineage>
</organism>
<gene>
    <name evidence="5" type="ORF">IF129_15165</name>
</gene>
<dbReference type="InterPro" id="IPR023753">
    <property type="entry name" value="FAD/NAD-binding_dom"/>
</dbReference>
<evidence type="ECO:0000313" key="6">
    <source>
        <dbReference type="Proteomes" id="UP000632289"/>
    </source>
</evidence>
<dbReference type="InterPro" id="IPR050097">
    <property type="entry name" value="Ferredoxin-NADP_redctase_2"/>
</dbReference>
<dbReference type="Gene3D" id="3.50.50.60">
    <property type="entry name" value="FAD/NAD(P)-binding domain"/>
    <property type="match status" value="2"/>
</dbReference>
<dbReference type="AlphaFoldDB" id="A0A927F1Z6"/>
<proteinExistence type="predicted"/>
<dbReference type="EMBL" id="JACXYU010000007">
    <property type="protein sequence ID" value="MBD3932887.1"/>
    <property type="molecule type" value="Genomic_DNA"/>
</dbReference>
<protein>
    <submittedName>
        <fullName evidence="5">NAD(P)/FAD-dependent oxidoreductase</fullName>
    </submittedName>
</protein>
<keyword evidence="2" id="KW-0560">Oxidoreductase</keyword>
<feature type="domain" description="FAD/NAD(P)-binding" evidence="4">
    <location>
        <begin position="20"/>
        <end position="304"/>
    </location>
</feature>
<keyword evidence="1" id="KW-0285">Flavoprotein</keyword>
<dbReference type="GO" id="GO:0004791">
    <property type="term" value="F:thioredoxin-disulfide reductase (NADPH) activity"/>
    <property type="evidence" value="ECO:0007669"/>
    <property type="project" value="UniProtKB-EC"/>
</dbReference>
<reference evidence="5" key="1">
    <citation type="submission" date="2020-09" db="EMBL/GenBank/DDBJ databases">
        <title>Secondary metabolite and genome analysis of marine Streptomyces chumphonensis KK1-2T.</title>
        <authorList>
            <person name="Phongsopitanun W."/>
            <person name="Kanchanasin P."/>
            <person name="Pittayakhajonwut P."/>
            <person name="Suwanborirux K."/>
            <person name="Tanasupawat S."/>
        </authorList>
    </citation>
    <scope>NUCLEOTIDE SEQUENCE</scope>
    <source>
        <strain evidence="5">KK1-2</strain>
    </source>
</reference>
<sequence length="337" mass="34350">MDATRQSTTGSQAETLWDGIIVGGGAAGLSAGLVLARARFATLVVDGGEPRNGPADHMHGYLTQDGLAPKEFVARGRSELGRYGGTLVRASVVEAVRTSVGTFELRLDDGRVLRSRSVLVATGLSDELPDVPGLAERWASTVHHCPHCHGYEVRGRGIAVLGNPATAMTSAVSAHLAALMRRYSSSVTFCTNGTEVGDGERRRLAAYGVRLVDAPVTRVATPAGTAGGNTVAIELGDAETVLCEAVFVAPRPVPHDAVLTQLGAAADPASGLVAVDSQGATSVPGLWAAGNVVNPRAQVVAAAGAGSTAAINMAGRLLDQELSAAVDRGRPDGGGGH</sequence>
<dbReference type="InterPro" id="IPR036188">
    <property type="entry name" value="FAD/NAD-bd_sf"/>
</dbReference>
<evidence type="ECO:0000256" key="1">
    <source>
        <dbReference type="ARBA" id="ARBA00022630"/>
    </source>
</evidence>
<dbReference type="PRINTS" id="PR00368">
    <property type="entry name" value="FADPNR"/>
</dbReference>
<dbReference type="SUPFAM" id="SSF51905">
    <property type="entry name" value="FAD/NAD(P)-binding domain"/>
    <property type="match status" value="1"/>
</dbReference>
<dbReference type="RefSeq" id="WP_191210190.1">
    <property type="nucleotide sequence ID" value="NZ_BAABKL010000050.1"/>
</dbReference>
<dbReference type="Pfam" id="PF07992">
    <property type="entry name" value="Pyr_redox_2"/>
    <property type="match status" value="1"/>
</dbReference>
<evidence type="ECO:0000313" key="5">
    <source>
        <dbReference type="EMBL" id="MBD3932887.1"/>
    </source>
</evidence>
<keyword evidence="6" id="KW-1185">Reference proteome</keyword>
<dbReference type="PANTHER" id="PTHR48105">
    <property type="entry name" value="THIOREDOXIN REDUCTASE 1-RELATED-RELATED"/>
    <property type="match status" value="1"/>
</dbReference>
<comment type="caution">
    <text evidence="5">The sequence shown here is derived from an EMBL/GenBank/DDBJ whole genome shotgun (WGS) entry which is preliminary data.</text>
</comment>
<name>A0A927F1Z6_9ACTN</name>
<accession>A0A927F1Z6</accession>
<evidence type="ECO:0000256" key="3">
    <source>
        <dbReference type="ARBA" id="ARBA00048132"/>
    </source>
</evidence>
<dbReference type="PRINTS" id="PR00469">
    <property type="entry name" value="PNDRDTASEII"/>
</dbReference>
<dbReference type="Proteomes" id="UP000632289">
    <property type="component" value="Unassembled WGS sequence"/>
</dbReference>
<evidence type="ECO:0000259" key="4">
    <source>
        <dbReference type="Pfam" id="PF07992"/>
    </source>
</evidence>